<dbReference type="Gene3D" id="1.10.10.460">
    <property type="entry name" value="Ribonuclease hii. Domain 2"/>
    <property type="match status" value="1"/>
</dbReference>
<dbReference type="Gene3D" id="3.30.420.10">
    <property type="entry name" value="Ribonuclease H-like superfamily/Ribonuclease H"/>
    <property type="match status" value="1"/>
</dbReference>
<feature type="binding site" evidence="8">
    <location>
        <position position="126"/>
    </location>
    <ligand>
        <name>a divalent metal cation</name>
        <dbReference type="ChEBI" id="CHEBI:60240"/>
    </ligand>
</feature>
<dbReference type="PROSITE" id="PS51975">
    <property type="entry name" value="RNASE_H_2"/>
    <property type="match status" value="1"/>
</dbReference>
<dbReference type="FunFam" id="3.30.420.10:FF:000016">
    <property type="entry name" value="Ribonuclease"/>
    <property type="match status" value="1"/>
</dbReference>
<comment type="cofactor">
    <cofactor evidence="8">
        <name>Mn(2+)</name>
        <dbReference type="ChEBI" id="CHEBI:29035"/>
    </cofactor>
    <cofactor evidence="8">
        <name>Mg(2+)</name>
        <dbReference type="ChEBI" id="CHEBI:18420"/>
    </cofactor>
    <text evidence="8">Manganese or magnesium. Binds 1 divalent metal ion per monomer in the absence of substrate. May bind a second metal ion after substrate binding.</text>
</comment>
<dbReference type="FunFam" id="1.10.10.460:FF:000001">
    <property type="entry name" value="Ribonuclease"/>
    <property type="match status" value="1"/>
</dbReference>
<dbReference type="Proteomes" id="UP000290189">
    <property type="component" value="Unassembled WGS sequence"/>
</dbReference>
<reference evidence="11 13" key="1">
    <citation type="submission" date="2015-02" db="EMBL/GenBank/DDBJ databases">
        <authorList>
            <person name="Chooi Y.-H."/>
        </authorList>
    </citation>
    <scope>NUCLEOTIDE SEQUENCE [LARGE SCALE GENOMIC DNA]</scope>
    <source>
        <strain evidence="11">E3</strain>
    </source>
</reference>
<comment type="function">
    <text evidence="9">Endonuclease that specifically degrades the RNA of RNA-DNA hybrids.</text>
</comment>
<evidence type="ECO:0000256" key="9">
    <source>
        <dbReference type="RuleBase" id="RU003515"/>
    </source>
</evidence>
<evidence type="ECO:0000313" key="13">
    <source>
        <dbReference type="Proteomes" id="UP000039324"/>
    </source>
</evidence>
<dbReference type="EC" id="3.1.26.4" evidence="9"/>
<evidence type="ECO:0000313" key="11">
    <source>
        <dbReference type="EMBL" id="CEO96825.1"/>
    </source>
</evidence>
<dbReference type="SUPFAM" id="SSF53098">
    <property type="entry name" value="Ribonuclease H-like"/>
    <property type="match status" value="1"/>
</dbReference>
<sequence length="293" mass="31938">MASSSSSSGSPAGYAVGIDEAGRGPVLGPLVYGAAYCPVDRQAQLADLGVADSKTLTADDRERLLAAIDACAFLRYELDAIPSATISALMLRRRKYNLNLISHDSAVGLVRRIMASGVAVAEIYVDTVGDPDKYERKLSALFPQAKCVVRKKADSLFPIVSAASICAKTARDRLLSEWSFKEEGAGDALPFSRAFGSGYPSDPATKQWLVDHCDRVFGFPDLVRFSWQTTKTILEQRCVSVAWPDDDDDGNGQKENRKRTITSFFGSAAAPPAAPTRHHYFTRRRMKLLEASH</sequence>
<dbReference type="STRING" id="37360.A0A0G4INT2"/>
<evidence type="ECO:0000256" key="5">
    <source>
        <dbReference type="ARBA" id="ARBA00022723"/>
    </source>
</evidence>
<evidence type="ECO:0000256" key="2">
    <source>
        <dbReference type="ARBA" id="ARBA00001946"/>
    </source>
</evidence>
<comment type="similarity">
    <text evidence="3">Belongs to the RNase HII family. Eukaryotic subfamily.</text>
</comment>
<dbReference type="PANTHER" id="PTHR10954:SF7">
    <property type="entry name" value="RIBONUCLEASE H2 SUBUNIT A"/>
    <property type="match status" value="1"/>
</dbReference>
<evidence type="ECO:0000256" key="6">
    <source>
        <dbReference type="ARBA" id="ARBA00022759"/>
    </source>
</evidence>
<dbReference type="InterPro" id="IPR036397">
    <property type="entry name" value="RNaseH_sf"/>
</dbReference>
<organism evidence="11 13">
    <name type="scientific">Plasmodiophora brassicae</name>
    <name type="common">Clubroot disease agent</name>
    <dbReference type="NCBI Taxonomy" id="37360"/>
    <lineage>
        <taxon>Eukaryota</taxon>
        <taxon>Sar</taxon>
        <taxon>Rhizaria</taxon>
        <taxon>Endomyxa</taxon>
        <taxon>Phytomyxea</taxon>
        <taxon>Plasmodiophorida</taxon>
        <taxon>Plasmodiophoridae</taxon>
        <taxon>Plasmodiophora</taxon>
    </lineage>
</organism>
<name>A0A0G4INT2_PLABS</name>
<dbReference type="InterPro" id="IPR001352">
    <property type="entry name" value="RNase_HII/HIII"/>
</dbReference>
<feature type="domain" description="RNase H type-2" evidence="10">
    <location>
        <begin position="13"/>
        <end position="239"/>
    </location>
</feature>
<dbReference type="CDD" id="cd07181">
    <property type="entry name" value="RNase_HII_eukaryota_like"/>
    <property type="match status" value="1"/>
</dbReference>
<dbReference type="OMA" id="REECRFF"/>
<protein>
    <recommendedName>
        <fullName evidence="9">Ribonuclease</fullName>
        <ecNumber evidence="9">3.1.26.4</ecNumber>
    </recommendedName>
</protein>
<dbReference type="InterPro" id="IPR023160">
    <property type="entry name" value="RNase_HII_hlx-loop-hlx_cap_dom"/>
</dbReference>
<keyword evidence="13" id="KW-1185">Reference proteome</keyword>
<keyword evidence="12" id="KW-0496">Mitochondrion</keyword>
<dbReference type="GO" id="GO:0006298">
    <property type="term" value="P:mismatch repair"/>
    <property type="evidence" value="ECO:0007669"/>
    <property type="project" value="TreeGrafter"/>
</dbReference>
<evidence type="ECO:0000313" key="12">
    <source>
        <dbReference type="EMBL" id="SPR01781.1"/>
    </source>
</evidence>
<comment type="cofactor">
    <cofactor evidence="2">
        <name>Mg(2+)</name>
        <dbReference type="ChEBI" id="CHEBI:18420"/>
    </cofactor>
</comment>
<evidence type="ECO:0000256" key="4">
    <source>
        <dbReference type="ARBA" id="ARBA00022722"/>
    </source>
</evidence>
<evidence type="ECO:0000313" key="14">
    <source>
        <dbReference type="Proteomes" id="UP000290189"/>
    </source>
</evidence>
<dbReference type="Pfam" id="PF01351">
    <property type="entry name" value="RNase_HII"/>
    <property type="match status" value="1"/>
</dbReference>
<dbReference type="GO" id="GO:0004523">
    <property type="term" value="F:RNA-DNA hybrid ribonuclease activity"/>
    <property type="evidence" value="ECO:0007669"/>
    <property type="project" value="UniProtKB-UniRule"/>
</dbReference>
<comment type="catalytic activity">
    <reaction evidence="1 8 9">
        <text>Endonucleolytic cleavage to 5'-phosphomonoester.</text>
        <dbReference type="EC" id="3.1.26.4"/>
    </reaction>
</comment>
<evidence type="ECO:0000256" key="3">
    <source>
        <dbReference type="ARBA" id="ARBA00007058"/>
    </source>
</evidence>
<dbReference type="NCBIfam" id="TIGR00729">
    <property type="entry name" value="ribonuclease HII"/>
    <property type="match status" value="1"/>
</dbReference>
<dbReference type="GO" id="GO:0032299">
    <property type="term" value="C:ribonuclease H2 complex"/>
    <property type="evidence" value="ECO:0007669"/>
    <property type="project" value="TreeGrafter"/>
</dbReference>
<evidence type="ECO:0000256" key="8">
    <source>
        <dbReference type="PROSITE-ProRule" id="PRU01319"/>
    </source>
</evidence>
<dbReference type="GO" id="GO:0043137">
    <property type="term" value="P:DNA replication, removal of RNA primer"/>
    <property type="evidence" value="ECO:0007669"/>
    <property type="project" value="TreeGrafter"/>
</dbReference>
<gene>
    <name evidence="11" type="ORF">PBRA_005429</name>
    <name evidence="12" type="ORF">PLBR_LOCUS8996</name>
</gene>
<feature type="binding site" evidence="8">
    <location>
        <position position="19"/>
    </location>
    <ligand>
        <name>a divalent metal cation</name>
        <dbReference type="ChEBI" id="CHEBI:60240"/>
    </ligand>
</feature>
<keyword evidence="5 8" id="KW-0479">Metal-binding</keyword>
<dbReference type="EMBL" id="OVEO01000019">
    <property type="protein sequence ID" value="SPR01781.1"/>
    <property type="molecule type" value="Genomic_DNA"/>
</dbReference>
<dbReference type="OrthoDB" id="7462577at2759"/>
<keyword evidence="4 8" id="KW-0540">Nuclease</keyword>
<reference evidence="12 14" key="2">
    <citation type="submission" date="2018-03" db="EMBL/GenBank/DDBJ databases">
        <authorList>
            <person name="Fogelqvist J."/>
        </authorList>
    </citation>
    <scope>NUCLEOTIDE SEQUENCE [LARGE SCALE GENOMIC DNA]</scope>
</reference>
<dbReference type="InterPro" id="IPR024567">
    <property type="entry name" value="RNase_HII/HIII_dom"/>
</dbReference>
<dbReference type="Proteomes" id="UP000039324">
    <property type="component" value="Unassembled WGS sequence"/>
</dbReference>
<dbReference type="PANTHER" id="PTHR10954">
    <property type="entry name" value="RIBONUCLEASE H2 SUBUNIT A"/>
    <property type="match status" value="1"/>
</dbReference>
<dbReference type="EMBL" id="CDSF01000077">
    <property type="protein sequence ID" value="CEO96825.1"/>
    <property type="molecule type" value="Genomic_DNA"/>
</dbReference>
<keyword evidence="6 8" id="KW-0255">Endonuclease</keyword>
<accession>A0A0G4INT2</accession>
<geneLocation type="mitochondrion" evidence="12"/>
<dbReference type="GO" id="GO:0003723">
    <property type="term" value="F:RNA binding"/>
    <property type="evidence" value="ECO:0007669"/>
    <property type="project" value="UniProtKB-UniRule"/>
</dbReference>
<dbReference type="GO" id="GO:0046872">
    <property type="term" value="F:metal ion binding"/>
    <property type="evidence" value="ECO:0007669"/>
    <property type="project" value="UniProtKB-KW"/>
</dbReference>
<proteinExistence type="inferred from homology"/>
<dbReference type="InterPro" id="IPR012337">
    <property type="entry name" value="RNaseH-like_sf"/>
</dbReference>
<evidence type="ECO:0000256" key="1">
    <source>
        <dbReference type="ARBA" id="ARBA00000077"/>
    </source>
</evidence>
<evidence type="ECO:0000256" key="7">
    <source>
        <dbReference type="ARBA" id="ARBA00022801"/>
    </source>
</evidence>
<keyword evidence="7 8" id="KW-0378">Hydrolase</keyword>
<feature type="binding site" evidence="8">
    <location>
        <position position="20"/>
    </location>
    <ligand>
        <name>a divalent metal cation</name>
        <dbReference type="ChEBI" id="CHEBI:60240"/>
    </ligand>
</feature>
<dbReference type="AlphaFoldDB" id="A0A0G4INT2"/>
<dbReference type="InterPro" id="IPR004649">
    <property type="entry name" value="RNase_H2_suA"/>
</dbReference>
<evidence type="ECO:0000259" key="10">
    <source>
        <dbReference type="PROSITE" id="PS51975"/>
    </source>
</evidence>